<dbReference type="EMBL" id="JANAVB010015400">
    <property type="protein sequence ID" value="KAJ6833130.1"/>
    <property type="molecule type" value="Genomic_DNA"/>
</dbReference>
<dbReference type="AlphaFoldDB" id="A0AAX6GWH7"/>
<evidence type="ECO:0000313" key="3">
    <source>
        <dbReference type="EMBL" id="KAJ6833130.1"/>
    </source>
</evidence>
<keyword evidence="1" id="KW-0472">Membrane</keyword>
<feature type="transmembrane region" description="Helical" evidence="1">
    <location>
        <begin position="25"/>
        <end position="53"/>
    </location>
</feature>
<accession>A0AAX6GWH7</accession>
<dbReference type="InterPro" id="IPR009500">
    <property type="entry name" value="DUF1118"/>
</dbReference>
<keyword evidence="4" id="KW-1185">Reference proteome</keyword>
<dbReference type="Pfam" id="PF06549">
    <property type="entry name" value="DUF1118"/>
    <property type="match status" value="1"/>
</dbReference>
<feature type="signal peptide" evidence="2">
    <location>
        <begin position="1"/>
        <end position="15"/>
    </location>
</feature>
<reference evidence="3" key="2">
    <citation type="submission" date="2023-04" db="EMBL/GenBank/DDBJ databases">
        <authorList>
            <person name="Bruccoleri R.E."/>
            <person name="Oakeley E.J."/>
            <person name="Faust A.-M."/>
            <person name="Dessus-Babus S."/>
            <person name="Altorfer M."/>
            <person name="Burckhardt D."/>
            <person name="Oertli M."/>
            <person name="Naumann U."/>
            <person name="Petersen F."/>
            <person name="Wong J."/>
        </authorList>
    </citation>
    <scope>NUCLEOTIDE SEQUENCE</scope>
    <source>
        <strain evidence="3">GSM-AAB239-AS_SAM_17_03QT</strain>
        <tissue evidence="3">Leaf</tissue>
    </source>
</reference>
<comment type="caution">
    <text evidence="3">The sequence shown here is derived from an EMBL/GenBank/DDBJ whole genome shotgun (WGS) entry which is preliminary data.</text>
</comment>
<dbReference type="Proteomes" id="UP001140949">
    <property type="component" value="Unassembled WGS sequence"/>
</dbReference>
<reference evidence="3" key="1">
    <citation type="journal article" date="2023" name="GigaByte">
        <title>Genome assembly of the bearded iris, Iris pallida Lam.</title>
        <authorList>
            <person name="Bruccoleri R.E."/>
            <person name="Oakeley E.J."/>
            <person name="Faust A.M.E."/>
            <person name="Altorfer M."/>
            <person name="Dessus-Babus S."/>
            <person name="Burckhardt D."/>
            <person name="Oertli M."/>
            <person name="Naumann U."/>
            <person name="Petersen F."/>
            <person name="Wong J."/>
        </authorList>
    </citation>
    <scope>NUCLEOTIDE SEQUENCE</scope>
    <source>
        <strain evidence="3">GSM-AAB239-AS_SAM_17_03QT</strain>
    </source>
</reference>
<keyword evidence="2" id="KW-0732">Signal</keyword>
<sequence length="71" mass="7225">MLASISLPLFVTALAAVVVIPDDSATLVAAQVVLAATLGFEGTGLFVASIVLGGSRSRIDVARTGIRVQEK</sequence>
<evidence type="ECO:0000256" key="1">
    <source>
        <dbReference type="SAM" id="Phobius"/>
    </source>
</evidence>
<name>A0AAX6GWH7_IRIPA</name>
<evidence type="ECO:0000313" key="4">
    <source>
        <dbReference type="Proteomes" id="UP001140949"/>
    </source>
</evidence>
<evidence type="ECO:0000256" key="2">
    <source>
        <dbReference type="SAM" id="SignalP"/>
    </source>
</evidence>
<proteinExistence type="predicted"/>
<keyword evidence="1" id="KW-0812">Transmembrane</keyword>
<keyword evidence="1" id="KW-1133">Transmembrane helix</keyword>
<organism evidence="3 4">
    <name type="scientific">Iris pallida</name>
    <name type="common">Sweet iris</name>
    <dbReference type="NCBI Taxonomy" id="29817"/>
    <lineage>
        <taxon>Eukaryota</taxon>
        <taxon>Viridiplantae</taxon>
        <taxon>Streptophyta</taxon>
        <taxon>Embryophyta</taxon>
        <taxon>Tracheophyta</taxon>
        <taxon>Spermatophyta</taxon>
        <taxon>Magnoliopsida</taxon>
        <taxon>Liliopsida</taxon>
        <taxon>Asparagales</taxon>
        <taxon>Iridaceae</taxon>
        <taxon>Iridoideae</taxon>
        <taxon>Irideae</taxon>
        <taxon>Iris</taxon>
    </lineage>
</organism>
<protein>
    <submittedName>
        <fullName evidence="3">Uncharacterized protein</fullName>
    </submittedName>
</protein>
<feature type="chain" id="PRO_5043724603" evidence="2">
    <location>
        <begin position="16"/>
        <end position="71"/>
    </location>
</feature>
<gene>
    <name evidence="3" type="ORF">M6B38_340930</name>
</gene>